<dbReference type="EMBL" id="MKIO01000026">
    <property type="protein sequence ID" value="OLP55800.1"/>
    <property type="molecule type" value="Genomic_DNA"/>
</dbReference>
<accession>A0A1Q9AKJ8</accession>
<organism evidence="2 3">
    <name type="scientific">Xaviernesmea rhizosphaerae</name>
    <dbReference type="NCBI Taxonomy" id="1672749"/>
    <lineage>
        <taxon>Bacteria</taxon>
        <taxon>Pseudomonadati</taxon>
        <taxon>Pseudomonadota</taxon>
        <taxon>Alphaproteobacteria</taxon>
        <taxon>Hyphomicrobiales</taxon>
        <taxon>Rhizobiaceae</taxon>
        <taxon>Rhizobium/Agrobacterium group</taxon>
        <taxon>Xaviernesmea</taxon>
    </lineage>
</organism>
<gene>
    <name evidence="2" type="ORF">BJF92_09215</name>
</gene>
<dbReference type="AlphaFoldDB" id="A0A1Q9AKJ8"/>
<evidence type="ECO:0000313" key="3">
    <source>
        <dbReference type="Proteomes" id="UP000186143"/>
    </source>
</evidence>
<dbReference type="Proteomes" id="UP000186143">
    <property type="component" value="Unassembled WGS sequence"/>
</dbReference>
<evidence type="ECO:0000256" key="1">
    <source>
        <dbReference type="SAM" id="MobiDB-lite"/>
    </source>
</evidence>
<comment type="caution">
    <text evidence="2">The sequence shown here is derived from an EMBL/GenBank/DDBJ whole genome shotgun (WGS) entry which is preliminary data.</text>
</comment>
<sequence>MRAGIPDRISGRFSFVASQIVEDDDIAGFQSWHQALPDPCFKGDAIDGAIEDEGGNDAVAAQTGQKGQRLPVTVRNFRDERL</sequence>
<proteinExistence type="predicted"/>
<protein>
    <submittedName>
        <fullName evidence="2">Uncharacterized protein</fullName>
    </submittedName>
</protein>
<name>A0A1Q9AKJ8_9HYPH</name>
<feature type="region of interest" description="Disordered" evidence="1">
    <location>
        <begin position="60"/>
        <end position="82"/>
    </location>
</feature>
<reference evidence="2 3" key="1">
    <citation type="submission" date="2016-09" db="EMBL/GenBank/DDBJ databases">
        <title>Rhizobium sp. nov., a novel species isolated from the rice rhizosphere.</title>
        <authorList>
            <person name="Zhao J."/>
            <person name="Zhang X."/>
        </authorList>
    </citation>
    <scope>NUCLEOTIDE SEQUENCE [LARGE SCALE GENOMIC DNA]</scope>
    <source>
        <strain evidence="2 3">MH17</strain>
    </source>
</reference>
<evidence type="ECO:0000313" key="2">
    <source>
        <dbReference type="EMBL" id="OLP55800.1"/>
    </source>
</evidence>